<dbReference type="AlphaFoldDB" id="D4Z8W6"/>
<feature type="region of interest" description="Disordered" evidence="1">
    <location>
        <begin position="1"/>
        <end position="46"/>
    </location>
</feature>
<dbReference type="EMBL" id="AP010805">
    <property type="protein sequence ID" value="BAI99048.1"/>
    <property type="molecule type" value="Genomic_DNA"/>
</dbReference>
<evidence type="ECO:0000256" key="1">
    <source>
        <dbReference type="SAM" id="MobiDB-lite"/>
    </source>
</evidence>
<dbReference type="KEGG" id="sjp:SJA_P1-00960"/>
<evidence type="ECO:0000313" key="3">
    <source>
        <dbReference type="Proteomes" id="UP000007753"/>
    </source>
</evidence>
<dbReference type="NCBIfam" id="NF033522">
    <property type="entry name" value="lasso_benenodin"/>
    <property type="match status" value="1"/>
</dbReference>
<dbReference type="RefSeq" id="WP_013041639.1">
    <property type="nucleotide sequence ID" value="NC_014007.1"/>
</dbReference>
<accession>D4Z8W6</accession>
<reference evidence="2 3" key="1">
    <citation type="journal article" date="2010" name="J. Bacteriol.">
        <title>Complete genome sequence of the representative gamma-hexachlorocyclohexane-degrading bacterium Sphingobium japonicum UT26.</title>
        <authorList>
            <person name="Nagata Y."/>
            <person name="Ohtsubo Y."/>
            <person name="Endo R."/>
            <person name="Ichikawa N."/>
            <person name="Ankai A."/>
            <person name="Oguchi A."/>
            <person name="Fukui S."/>
            <person name="Fujita N."/>
            <person name="Tsuda M."/>
        </authorList>
    </citation>
    <scope>NUCLEOTIDE SEQUENCE [LARGE SCALE GENOMIC DNA]</scope>
    <source>
        <strain evidence="3">DSM 16413 / CCM 7287 / MTCC 6362 / UT26 / NBRC 101211 / UT26S</strain>
        <plasmid evidence="2 3">pCHQ1</plasmid>
    </source>
</reference>
<sequence length="46" mass="4747">MDRHDNSEVDEIIDLGTASAVTQGMGSGSTDQNGQPKNLIGGISDD</sequence>
<keyword evidence="2" id="KW-0614">Plasmid</keyword>
<evidence type="ECO:0000313" key="2">
    <source>
        <dbReference type="EMBL" id="BAI99048.1"/>
    </source>
</evidence>
<dbReference type="InterPro" id="IPR049805">
    <property type="entry name" value="Lasso_benenodin"/>
</dbReference>
<name>D4Z8W6_SPHIU</name>
<gene>
    <name evidence="2" type="ordered locus">SJA_P1-00960</name>
</gene>
<keyword evidence="3" id="KW-1185">Reference proteome</keyword>
<organism evidence="2 3">
    <name type="scientific">Sphingobium indicum (strain DSM 16413 / CCM 7287 / MTCC 6362 / UT26 / NBRC 101211 / UT26S)</name>
    <name type="common">Sphingobium japonicum</name>
    <dbReference type="NCBI Taxonomy" id="452662"/>
    <lineage>
        <taxon>Bacteria</taxon>
        <taxon>Pseudomonadati</taxon>
        <taxon>Pseudomonadota</taxon>
        <taxon>Alphaproteobacteria</taxon>
        <taxon>Sphingomonadales</taxon>
        <taxon>Sphingomonadaceae</taxon>
        <taxon>Sphingobium</taxon>
    </lineage>
</organism>
<dbReference type="Proteomes" id="UP000007753">
    <property type="component" value="Plasmid pCHQ1"/>
</dbReference>
<protein>
    <recommendedName>
        <fullName evidence="4">Benenodin family lasso peptide</fullName>
    </recommendedName>
</protein>
<dbReference type="HOGENOM" id="CLU_3189147_0_0_5"/>
<dbReference type="GeneID" id="41351607"/>
<geneLocation type="plasmid" evidence="2 3">
    <name>pCHQ1</name>
</geneLocation>
<evidence type="ECO:0008006" key="4">
    <source>
        <dbReference type="Google" id="ProtNLM"/>
    </source>
</evidence>
<dbReference type="Pfam" id="PF24178">
    <property type="entry name" value="Subterisin"/>
    <property type="match status" value="1"/>
</dbReference>
<proteinExistence type="predicted"/>
<feature type="compositionally biased region" description="Polar residues" evidence="1">
    <location>
        <begin position="19"/>
        <end position="36"/>
    </location>
</feature>